<organism evidence="1 2">
    <name type="scientific">Trichinella britovi</name>
    <name type="common">Parasitic roundworm</name>
    <dbReference type="NCBI Taxonomy" id="45882"/>
    <lineage>
        <taxon>Eukaryota</taxon>
        <taxon>Metazoa</taxon>
        <taxon>Ecdysozoa</taxon>
        <taxon>Nematoda</taxon>
        <taxon>Enoplea</taxon>
        <taxon>Dorylaimia</taxon>
        <taxon>Trichinellida</taxon>
        <taxon>Trichinellidae</taxon>
        <taxon>Trichinella</taxon>
    </lineage>
</organism>
<keyword evidence="2" id="KW-1185">Reference proteome</keyword>
<dbReference type="STRING" id="45882.A0A0V1D6G2"/>
<dbReference type="EMBL" id="JYDI01000042">
    <property type="protein sequence ID" value="KRY56563.1"/>
    <property type="molecule type" value="Genomic_DNA"/>
</dbReference>
<protein>
    <submittedName>
        <fullName evidence="1">Uncharacterized protein</fullName>
    </submittedName>
</protein>
<dbReference type="Proteomes" id="UP000054653">
    <property type="component" value="Unassembled WGS sequence"/>
</dbReference>
<comment type="caution">
    <text evidence="1">The sequence shown here is derived from an EMBL/GenBank/DDBJ whole genome shotgun (WGS) entry which is preliminary data.</text>
</comment>
<evidence type="ECO:0000313" key="2">
    <source>
        <dbReference type="Proteomes" id="UP000054653"/>
    </source>
</evidence>
<evidence type="ECO:0000313" key="1">
    <source>
        <dbReference type="EMBL" id="KRY56563.1"/>
    </source>
</evidence>
<accession>A0A0V1D6G2</accession>
<dbReference type="AlphaFoldDB" id="A0A0V1D6G2"/>
<reference evidence="1 2" key="1">
    <citation type="submission" date="2015-01" db="EMBL/GenBank/DDBJ databases">
        <title>Evolution of Trichinella species and genotypes.</title>
        <authorList>
            <person name="Korhonen P.K."/>
            <person name="Edoardo P."/>
            <person name="Giuseppe L.R."/>
            <person name="Gasser R.B."/>
        </authorList>
    </citation>
    <scope>NUCLEOTIDE SEQUENCE [LARGE SCALE GENOMIC DNA]</scope>
    <source>
        <strain evidence="1">ISS120</strain>
    </source>
</reference>
<sequence length="134" mass="15060">MGSKLGAMPIFIHRKVAHPKLPRNGTRMRDFQCRMQLCYVFPYESAVKQAVHYHSFSFNAMCYCLYCLEAYSLPDDEMVVSDCLGPFAFEFVGWSSSMLANDSVSWQFSCVLLTLGSKIGGILLHGVGFGILRI</sequence>
<proteinExistence type="predicted"/>
<name>A0A0V1D6G2_TRIBR</name>
<gene>
    <name evidence="1" type="ORF">T03_10157</name>
</gene>